<comment type="caution">
    <text evidence="3">The sequence shown here is derived from an EMBL/GenBank/DDBJ whole genome shotgun (WGS) entry which is preliminary data.</text>
</comment>
<evidence type="ECO:0000256" key="1">
    <source>
        <dbReference type="SAM" id="Phobius"/>
    </source>
</evidence>
<dbReference type="InterPro" id="IPR015358">
    <property type="entry name" value="Tscrpt_reg_MerR_DNA-bd"/>
</dbReference>
<dbReference type="EMBL" id="VJMF01000078">
    <property type="protein sequence ID" value="TRL28978.1"/>
    <property type="molecule type" value="Genomic_DNA"/>
</dbReference>
<proteinExistence type="predicted"/>
<feature type="domain" description="Transcription regulator MerR DNA binding" evidence="2">
    <location>
        <begin position="6"/>
        <end position="55"/>
    </location>
</feature>
<organism evidence="3 4">
    <name type="scientific">Methylosinus sporium</name>
    <dbReference type="NCBI Taxonomy" id="428"/>
    <lineage>
        <taxon>Bacteria</taxon>
        <taxon>Pseudomonadati</taxon>
        <taxon>Pseudomonadota</taxon>
        <taxon>Alphaproteobacteria</taxon>
        <taxon>Hyphomicrobiales</taxon>
        <taxon>Methylocystaceae</taxon>
        <taxon>Methylosinus</taxon>
    </lineage>
</organism>
<dbReference type="Gene3D" id="1.20.120.20">
    <property type="entry name" value="Apolipoprotein"/>
    <property type="match status" value="1"/>
</dbReference>
<accession>A0A549SH62</accession>
<evidence type="ECO:0000313" key="4">
    <source>
        <dbReference type="Proteomes" id="UP000316781"/>
    </source>
</evidence>
<protein>
    <submittedName>
        <fullName evidence="3">DUF1640 domain-containing protein</fullName>
    </submittedName>
</protein>
<dbReference type="AlphaFoldDB" id="A0A549SH62"/>
<keyword evidence="1" id="KW-1133">Transmembrane helix</keyword>
<dbReference type="Proteomes" id="UP000316781">
    <property type="component" value="Unassembled WGS sequence"/>
</dbReference>
<sequence>MSAAAILKLQASGFSVEQVSALAELVDTQAATKADVEAASHKLDQKIDAVEHRLELKIGELKSDLEAKFESVEHRLDQKIDGAEHRLELKIEGLDRKITEVNANTLKWVISAIGFQTLVLVGTIVGAVAALTRFIPVAPIIHQ</sequence>
<evidence type="ECO:0000313" key="3">
    <source>
        <dbReference type="EMBL" id="TRL28978.1"/>
    </source>
</evidence>
<dbReference type="Pfam" id="PF09278">
    <property type="entry name" value="MerR-DNA-bind"/>
    <property type="match status" value="1"/>
</dbReference>
<keyword evidence="1" id="KW-0812">Transmembrane</keyword>
<reference evidence="3 4" key="1">
    <citation type="submission" date="2019-07" db="EMBL/GenBank/DDBJ databases">
        <title>Ln-dependent methylotrophs.</title>
        <authorList>
            <person name="Tani A."/>
        </authorList>
    </citation>
    <scope>NUCLEOTIDE SEQUENCE [LARGE SCALE GENOMIC DNA]</scope>
    <source>
        <strain evidence="3 4">SM89A</strain>
    </source>
</reference>
<gene>
    <name evidence="3" type="ORF">FM996_18050</name>
</gene>
<evidence type="ECO:0000259" key="2">
    <source>
        <dbReference type="Pfam" id="PF09278"/>
    </source>
</evidence>
<keyword evidence="1" id="KW-0472">Membrane</keyword>
<feature type="transmembrane region" description="Helical" evidence="1">
    <location>
        <begin position="108"/>
        <end position="131"/>
    </location>
</feature>
<name>A0A549SH62_METSR</name>